<feature type="domain" description="Peptidase S54 rhomboid" evidence="8">
    <location>
        <begin position="91"/>
        <end position="238"/>
    </location>
</feature>
<dbReference type="PANTHER" id="PTHR43731:SF14">
    <property type="entry name" value="PRESENILIN-ASSOCIATED RHOMBOID-LIKE PROTEIN, MITOCHONDRIAL"/>
    <property type="match status" value="1"/>
</dbReference>
<comment type="subcellular location">
    <subcellularLocation>
        <location evidence="1">Membrane</location>
        <topology evidence="1">Multi-pass membrane protein</topology>
    </subcellularLocation>
</comment>
<evidence type="ECO:0000256" key="7">
    <source>
        <dbReference type="SAM" id="Phobius"/>
    </source>
</evidence>
<dbReference type="InterPro" id="IPR035952">
    <property type="entry name" value="Rhomboid-like_sf"/>
</dbReference>
<proteinExistence type="inferred from homology"/>
<evidence type="ECO:0000259" key="8">
    <source>
        <dbReference type="Pfam" id="PF01694"/>
    </source>
</evidence>
<keyword evidence="10" id="KW-1185">Reference proteome</keyword>
<name>A0A1M6M131_MALRU</name>
<dbReference type="PANTHER" id="PTHR43731">
    <property type="entry name" value="RHOMBOID PROTEASE"/>
    <property type="match status" value="1"/>
</dbReference>
<organism evidence="9 10">
    <name type="scientific">Malonomonas rubra DSM 5091</name>
    <dbReference type="NCBI Taxonomy" id="1122189"/>
    <lineage>
        <taxon>Bacteria</taxon>
        <taxon>Pseudomonadati</taxon>
        <taxon>Thermodesulfobacteriota</taxon>
        <taxon>Desulfuromonadia</taxon>
        <taxon>Desulfuromonadales</taxon>
        <taxon>Geopsychrobacteraceae</taxon>
        <taxon>Malonomonas</taxon>
    </lineage>
</organism>
<dbReference type="InterPro" id="IPR050925">
    <property type="entry name" value="Rhomboid_protease_S54"/>
</dbReference>
<protein>
    <submittedName>
        <fullName evidence="9">Rhomboid family protein</fullName>
    </submittedName>
</protein>
<dbReference type="Gene3D" id="1.20.1540.10">
    <property type="entry name" value="Rhomboid-like"/>
    <property type="match status" value="1"/>
</dbReference>
<evidence type="ECO:0000256" key="2">
    <source>
        <dbReference type="ARBA" id="ARBA00009045"/>
    </source>
</evidence>
<evidence type="ECO:0000313" key="9">
    <source>
        <dbReference type="EMBL" id="SHJ77191.1"/>
    </source>
</evidence>
<evidence type="ECO:0000256" key="1">
    <source>
        <dbReference type="ARBA" id="ARBA00004141"/>
    </source>
</evidence>
<keyword evidence="4" id="KW-0378">Hydrolase</keyword>
<dbReference type="SUPFAM" id="SSF144091">
    <property type="entry name" value="Rhomboid-like"/>
    <property type="match status" value="1"/>
</dbReference>
<gene>
    <name evidence="9" type="ORF">SAMN02745165_03138</name>
</gene>
<feature type="transmembrane region" description="Helical" evidence="7">
    <location>
        <begin position="96"/>
        <end position="116"/>
    </location>
</feature>
<dbReference type="GO" id="GO:0016020">
    <property type="term" value="C:membrane"/>
    <property type="evidence" value="ECO:0007669"/>
    <property type="project" value="UniProtKB-SubCell"/>
</dbReference>
<feature type="transmembrane region" description="Helical" evidence="7">
    <location>
        <begin position="225"/>
        <end position="244"/>
    </location>
</feature>
<dbReference type="OrthoDB" id="9813074at2"/>
<feature type="transmembrane region" description="Helical" evidence="7">
    <location>
        <begin position="154"/>
        <end position="172"/>
    </location>
</feature>
<evidence type="ECO:0000256" key="5">
    <source>
        <dbReference type="ARBA" id="ARBA00022989"/>
    </source>
</evidence>
<dbReference type="STRING" id="1122189.SAMN02745165_03138"/>
<feature type="transmembrane region" description="Helical" evidence="7">
    <location>
        <begin position="179"/>
        <end position="205"/>
    </location>
</feature>
<dbReference type="GO" id="GO:0004252">
    <property type="term" value="F:serine-type endopeptidase activity"/>
    <property type="evidence" value="ECO:0007669"/>
    <property type="project" value="InterPro"/>
</dbReference>
<dbReference type="RefSeq" id="WP_072909682.1">
    <property type="nucleotide sequence ID" value="NZ_FQZT01000015.1"/>
</dbReference>
<dbReference type="Proteomes" id="UP000184171">
    <property type="component" value="Unassembled WGS sequence"/>
</dbReference>
<dbReference type="EMBL" id="FQZT01000015">
    <property type="protein sequence ID" value="SHJ77191.1"/>
    <property type="molecule type" value="Genomic_DNA"/>
</dbReference>
<keyword evidence="6 7" id="KW-0472">Membrane</keyword>
<dbReference type="InterPro" id="IPR011990">
    <property type="entry name" value="TPR-like_helical_dom_sf"/>
</dbReference>
<evidence type="ECO:0000256" key="4">
    <source>
        <dbReference type="ARBA" id="ARBA00022801"/>
    </source>
</evidence>
<dbReference type="InterPro" id="IPR022764">
    <property type="entry name" value="Peptidase_S54_rhomboid_dom"/>
</dbReference>
<keyword evidence="5 7" id="KW-1133">Transmembrane helix</keyword>
<dbReference type="Gene3D" id="1.25.40.10">
    <property type="entry name" value="Tetratricopeptide repeat domain"/>
    <property type="match status" value="1"/>
</dbReference>
<feature type="transmembrane region" description="Helical" evidence="7">
    <location>
        <begin position="128"/>
        <end position="148"/>
    </location>
</feature>
<dbReference type="Pfam" id="PF01694">
    <property type="entry name" value="Rhomboid"/>
    <property type="match status" value="1"/>
</dbReference>
<feature type="transmembrane region" description="Helical" evidence="7">
    <location>
        <begin position="16"/>
        <end position="38"/>
    </location>
</feature>
<evidence type="ECO:0000256" key="3">
    <source>
        <dbReference type="ARBA" id="ARBA00022692"/>
    </source>
</evidence>
<dbReference type="AlphaFoldDB" id="A0A1M6M131"/>
<dbReference type="SUPFAM" id="SSF48452">
    <property type="entry name" value="TPR-like"/>
    <property type="match status" value="1"/>
</dbReference>
<sequence length="389" mass="43271">MFIPLSDTPNPPGRGYITWALIAANIFIYLLLTLPASMSRPDLHDPVLLEYLQMVGLYGKVSARQVYNSVSAYDLLILKYGFRPGVFDPLTLLTSLFLHGGFMHLAGNMLFLFIFGDNVEFRLGRFRYLLVYLLCGVASTLFFALFAGDSQVPLIGASGAISGVLGCYFLWYPRNRVRCFLFLFPFIMTSIYLSARLVLGFYLLIDNLVPFLFASSATSGVAYGAHIGGFLTGLAVAGIADQYYRLRLQLKGKPAKAEGSLASLQQICPAVGRGDLAGAADCYLGLLDRDERLQVDSADVLVVGNFMLEKGRFPEALHVFRRFISERQNDERIDQAYLGAGKAMLQQPRYQTSAYHYFLSALDLARSEQLAAEARMQLRLIEKHRTPEG</sequence>
<evidence type="ECO:0000313" key="10">
    <source>
        <dbReference type="Proteomes" id="UP000184171"/>
    </source>
</evidence>
<comment type="similarity">
    <text evidence="2">Belongs to the peptidase S54 family.</text>
</comment>
<evidence type="ECO:0000256" key="6">
    <source>
        <dbReference type="ARBA" id="ARBA00023136"/>
    </source>
</evidence>
<keyword evidence="3 7" id="KW-0812">Transmembrane</keyword>
<reference evidence="9 10" key="1">
    <citation type="submission" date="2016-11" db="EMBL/GenBank/DDBJ databases">
        <authorList>
            <person name="Jaros S."/>
            <person name="Januszkiewicz K."/>
            <person name="Wedrychowicz H."/>
        </authorList>
    </citation>
    <scope>NUCLEOTIDE SEQUENCE [LARGE SCALE GENOMIC DNA]</scope>
    <source>
        <strain evidence="9 10">DSM 5091</strain>
    </source>
</reference>
<accession>A0A1M6M131</accession>